<feature type="compositionally biased region" description="Low complexity" evidence="3">
    <location>
        <begin position="16"/>
        <end position="29"/>
    </location>
</feature>
<reference evidence="4 5" key="1">
    <citation type="journal article" date="2023" name="Sci. Data">
        <title>Genome assembly of the Korean intertidal mud-creeper Batillaria attramentaria.</title>
        <authorList>
            <person name="Patra A.K."/>
            <person name="Ho P.T."/>
            <person name="Jun S."/>
            <person name="Lee S.J."/>
            <person name="Kim Y."/>
            <person name="Won Y.J."/>
        </authorList>
    </citation>
    <scope>NUCLEOTIDE SEQUENCE [LARGE SCALE GENOMIC DNA]</scope>
    <source>
        <strain evidence="4">Wonlab-2016</strain>
    </source>
</reference>
<dbReference type="SUPFAM" id="SSF117281">
    <property type="entry name" value="Kelch motif"/>
    <property type="match status" value="2"/>
</dbReference>
<comment type="caution">
    <text evidence="4">The sequence shown here is derived from an EMBL/GenBank/DDBJ whole genome shotgun (WGS) entry which is preliminary data.</text>
</comment>
<dbReference type="Pfam" id="PF24681">
    <property type="entry name" value="Kelch_KLHDC2_KLHL20_DRC7"/>
    <property type="match status" value="1"/>
</dbReference>
<dbReference type="SMART" id="SM00612">
    <property type="entry name" value="Kelch"/>
    <property type="match status" value="2"/>
</dbReference>
<name>A0ABD0LTK0_9CAEN</name>
<proteinExistence type="predicted"/>
<evidence type="ECO:0000256" key="1">
    <source>
        <dbReference type="ARBA" id="ARBA00022441"/>
    </source>
</evidence>
<dbReference type="InterPro" id="IPR015915">
    <property type="entry name" value="Kelch-typ_b-propeller"/>
</dbReference>
<evidence type="ECO:0000313" key="4">
    <source>
        <dbReference type="EMBL" id="KAK7502665.1"/>
    </source>
</evidence>
<dbReference type="Pfam" id="PF01344">
    <property type="entry name" value="Kelch_1"/>
    <property type="match status" value="1"/>
</dbReference>
<dbReference type="Gene3D" id="2.120.10.80">
    <property type="entry name" value="Kelch-type beta propeller"/>
    <property type="match status" value="2"/>
</dbReference>
<dbReference type="PANTHER" id="PTHR45632:SF3">
    <property type="entry name" value="KELCH-LIKE PROTEIN 32"/>
    <property type="match status" value="1"/>
</dbReference>
<keyword evidence="5" id="KW-1185">Reference proteome</keyword>
<protein>
    <recommendedName>
        <fullName evidence="6">Kelch repeat protein</fullName>
    </recommendedName>
</protein>
<evidence type="ECO:0000256" key="3">
    <source>
        <dbReference type="SAM" id="MobiDB-lite"/>
    </source>
</evidence>
<gene>
    <name evidence="4" type="ORF">BaRGS_00006240</name>
</gene>
<dbReference type="Proteomes" id="UP001519460">
    <property type="component" value="Unassembled WGS sequence"/>
</dbReference>
<accession>A0ABD0LTK0</accession>
<sequence length="392" mass="43854">MKKHGTGGFMVQEEVTTPSSDITDDTSTSSHDDVNSCSTSAGGDRLMEQRMYVINRAGSGEASYLILSPDRQQIVSYRLRTEIWKPIVDVTNFGMTVLQNHLYIIGGFDRRRAKHLSKVVRFDPSEGTWSTCASMNIARAKFGVCTMGGQIYVCGGEKSDGRVTGSCEVYDPESDCWTKSGMLPQPRANHVCAAHRHEIYCAGGYYGNTSHKNLWIYEDHRWGEVDEHYPHLLPNSLDRCAVAVQDNTFYFLGGVVSKARGNGERPMFFTDRRAFAYTTSISAMTTRKGSDLPPTSDLISPWNFKLSPMIHARHSAGAVAMGYKIYVVGGTSLETGEQVRIAEYLDTRTGIWEEDFNFRKGDVSNVVCTLLSVPKIPPGERKMAYRLKWVMW</sequence>
<dbReference type="EMBL" id="JACVVK020000025">
    <property type="protein sequence ID" value="KAK7502665.1"/>
    <property type="molecule type" value="Genomic_DNA"/>
</dbReference>
<organism evidence="4 5">
    <name type="scientific">Batillaria attramentaria</name>
    <dbReference type="NCBI Taxonomy" id="370345"/>
    <lineage>
        <taxon>Eukaryota</taxon>
        <taxon>Metazoa</taxon>
        <taxon>Spiralia</taxon>
        <taxon>Lophotrochozoa</taxon>
        <taxon>Mollusca</taxon>
        <taxon>Gastropoda</taxon>
        <taxon>Caenogastropoda</taxon>
        <taxon>Sorbeoconcha</taxon>
        <taxon>Cerithioidea</taxon>
        <taxon>Batillariidae</taxon>
        <taxon>Batillaria</taxon>
    </lineage>
</organism>
<feature type="region of interest" description="Disordered" evidence="3">
    <location>
        <begin position="1"/>
        <end position="40"/>
    </location>
</feature>
<keyword evidence="1" id="KW-0880">Kelch repeat</keyword>
<dbReference type="PANTHER" id="PTHR45632">
    <property type="entry name" value="LD33804P"/>
    <property type="match status" value="1"/>
</dbReference>
<evidence type="ECO:0008006" key="6">
    <source>
        <dbReference type="Google" id="ProtNLM"/>
    </source>
</evidence>
<dbReference type="InterPro" id="IPR006652">
    <property type="entry name" value="Kelch_1"/>
</dbReference>
<evidence type="ECO:0000256" key="2">
    <source>
        <dbReference type="ARBA" id="ARBA00022737"/>
    </source>
</evidence>
<dbReference type="AlphaFoldDB" id="A0ABD0LTK0"/>
<evidence type="ECO:0000313" key="5">
    <source>
        <dbReference type="Proteomes" id="UP001519460"/>
    </source>
</evidence>
<keyword evidence="2" id="KW-0677">Repeat</keyword>